<dbReference type="PANTHER" id="PTHR17972:SF0">
    <property type="entry name" value="NUCLEOLAR PROTEIN 6"/>
    <property type="match status" value="1"/>
</dbReference>
<dbReference type="EMBL" id="ML170189">
    <property type="protein sequence ID" value="TDL20253.1"/>
    <property type="molecule type" value="Genomic_DNA"/>
</dbReference>
<evidence type="ECO:0000256" key="3">
    <source>
        <dbReference type="ARBA" id="ARBA00022884"/>
    </source>
</evidence>
<dbReference type="InterPro" id="IPR005554">
    <property type="entry name" value="NOL6/Upt22"/>
</dbReference>
<keyword evidence="13" id="KW-1185">Reference proteome</keyword>
<dbReference type="VEuPathDB" id="FungiDB:BD410DRAFT_791029"/>
<evidence type="ECO:0000259" key="11">
    <source>
        <dbReference type="Pfam" id="PF17407"/>
    </source>
</evidence>
<dbReference type="InterPro" id="IPR035371">
    <property type="entry name" value="Nrap_D6"/>
</dbReference>
<dbReference type="Gene3D" id="3.30.70.3030">
    <property type="match status" value="1"/>
</dbReference>
<evidence type="ECO:0000256" key="5">
    <source>
        <dbReference type="SAM" id="MobiDB-lite"/>
    </source>
</evidence>
<evidence type="ECO:0000259" key="9">
    <source>
        <dbReference type="Pfam" id="PF17405"/>
    </source>
</evidence>
<reference evidence="12 13" key="1">
    <citation type="submission" date="2018-06" db="EMBL/GenBank/DDBJ databases">
        <title>A transcriptomic atlas of mushroom development highlights an independent origin of complex multicellularity.</title>
        <authorList>
            <consortium name="DOE Joint Genome Institute"/>
            <person name="Krizsan K."/>
            <person name="Almasi E."/>
            <person name="Merenyi Z."/>
            <person name="Sahu N."/>
            <person name="Viragh M."/>
            <person name="Koszo T."/>
            <person name="Mondo S."/>
            <person name="Kiss B."/>
            <person name="Balint B."/>
            <person name="Kues U."/>
            <person name="Barry K."/>
            <person name="Hegedus J.C."/>
            <person name="Henrissat B."/>
            <person name="Johnson J."/>
            <person name="Lipzen A."/>
            <person name="Ohm R."/>
            <person name="Nagy I."/>
            <person name="Pangilinan J."/>
            <person name="Yan J."/>
            <person name="Xiong Y."/>
            <person name="Grigoriev I.V."/>
            <person name="Hibbett D.S."/>
            <person name="Nagy L.G."/>
        </authorList>
    </citation>
    <scope>NUCLEOTIDE SEQUENCE [LARGE SCALE GENOMIC DNA]</scope>
    <source>
        <strain evidence="12 13">SZMC22713</strain>
    </source>
</reference>
<evidence type="ECO:0000259" key="10">
    <source>
        <dbReference type="Pfam" id="PF17406"/>
    </source>
</evidence>
<evidence type="ECO:0000256" key="4">
    <source>
        <dbReference type="ARBA" id="ARBA00023242"/>
    </source>
</evidence>
<evidence type="ECO:0000313" key="13">
    <source>
        <dbReference type="Proteomes" id="UP000294933"/>
    </source>
</evidence>
<dbReference type="Pfam" id="PF17406">
    <property type="entry name" value="Nrap_D5"/>
    <property type="match status" value="1"/>
</dbReference>
<feature type="domain" description="Nrap protein" evidence="8">
    <location>
        <begin position="578"/>
        <end position="739"/>
    </location>
</feature>
<protein>
    <submittedName>
        <fullName evidence="12">Nrap protein</fullName>
    </submittedName>
</protein>
<dbReference type="GO" id="GO:0034456">
    <property type="term" value="C:UTP-C complex"/>
    <property type="evidence" value="ECO:0007669"/>
    <property type="project" value="TreeGrafter"/>
</dbReference>
<evidence type="ECO:0000256" key="2">
    <source>
        <dbReference type="ARBA" id="ARBA00006674"/>
    </source>
</evidence>
<dbReference type="InterPro" id="IPR035370">
    <property type="entry name" value="Nrap_D5"/>
</dbReference>
<evidence type="ECO:0000259" key="6">
    <source>
        <dbReference type="Pfam" id="PF03813"/>
    </source>
</evidence>
<feature type="domain" description="Nrap protein" evidence="10">
    <location>
        <begin position="985"/>
        <end position="1147"/>
    </location>
</feature>
<accession>A0A4Y7PXX2</accession>
<dbReference type="STRING" id="50990.A0A4Y7PXX2"/>
<feature type="domain" description="Nrap protein" evidence="11">
    <location>
        <begin position="1150"/>
        <end position="1297"/>
    </location>
</feature>
<feature type="region of interest" description="Disordered" evidence="5">
    <location>
        <begin position="1"/>
        <end position="112"/>
    </location>
</feature>
<evidence type="ECO:0000256" key="1">
    <source>
        <dbReference type="ARBA" id="ARBA00004604"/>
    </source>
</evidence>
<sequence>MAHELANRERKRSEKQSAVAELSPAKDNNSKKTKRNAKVTDELEEATDEPIQDFTTGDDGIEGATGYDSDGSTSSQDQDGDQAGTEAPEAPSSSTADTRVHTGKLLLPPKGEELRQIKEASELFKSSSFKLQIDALLPNLAPKVSHTAPLERFLFALHTVLISIPSTKPLPPLEAARNLSSKDKSRSKKSFIGDSPIAVPYPHPNPTEDVKWTVEFESPKEITVVGSWANKIGVKAREGMGWGVDLAVEMPAALFQEKDVHNARFFHKRAFYLAYLASHLSSLSTMKDSPFKVHVAYESPGADARLTTLLLRPVSDGSPTDFSKLNAFVRLIPVIPPSSPLALHRLSPSHASIRASSASSTSEPIEPPPTPLYNSALLKCTTPRLHLLHTHALIQEVPSFTNALTLLRVWANQRGYNGDYIASENAKTSSVARAFLAGWAGRGPWWAALLGVLVNGEEPISDSGRKSAKRKLVARGLSSYQLFRAALDFLSRHEWSSQPVFARTKDGKHRHPPAEYQQYHDAVFVDASSSVNLLAGMPLSSLDLLRHDAKVTLDVLGDGISAIDPFAEAFLNDQRDMVTRFDVVLSVDIANAKIHNQSHKALDWGSENSFVINSVCSVLRRALTNRAKAIGVFIQPPETRPVSQANALPPPSSIIHIGLILDPANAHRLVDHGPALTDANTESDSHEVKVFRELWGEKSELRRFKDGRIQESVVWDVQSSDARAHIPAMIVKHILAQHFGIDSVNAVKGCQDEFDRIVRLPESISKLLVHPDRSQTGFKGAMAAFDTLVRDIKSLDEALPLALLNVSPVSSSLRYTSVFAPLPLPHSTVLTSPSCARYVPAMDVELQFERSARWPDDLVAIQKTKLAFFECISTALMERVPGLKATVVVGDESSASDIMDQGKLEILTPQGWAFTARIWHDREATLLERLTDSKNGLINRIQQNFEDKDTERERKKARDALEIYTRRFIHAPKHHRAIASLFHLFPAYSGTVRLVKRWLASHWLLGGHVSEEAVELLCASVFIGDGKSLVEGNSELVGRAGVPGSKEAGFARVVKFLACWKWEGGLVVPVYGSGGTSAEGGKNVEVKAGSAPGVWVISTEEDREGRMWTSKGPTPLAARRIKVLAKASWECLKALEREYYDVKTLFIHPTEDYDFLIRLVPTAVHRYYQNVNVDPSVWAGNRKYANLPAETELDTNKTVRVNFDPAKMYFEDLQRVYNGTAVFFYDPLGGTVIGGVWDPSLKEARLFRVLCGYSSIPERQITPEAKSKNKTKDMIVLGEAAILAEIRRMGEGLVASIVVRNNN</sequence>
<evidence type="ECO:0000259" key="8">
    <source>
        <dbReference type="Pfam" id="PF17404"/>
    </source>
</evidence>
<dbReference type="Pfam" id="PF03813">
    <property type="entry name" value="Nrap"/>
    <property type="match status" value="1"/>
</dbReference>
<feature type="domain" description="Nrap protein" evidence="9">
    <location>
        <begin position="772"/>
        <end position="982"/>
    </location>
</feature>
<dbReference type="PANTHER" id="PTHR17972">
    <property type="entry name" value="NUCLEOLAR RNA-ASSOCIATED PROTEIN"/>
    <property type="match status" value="1"/>
</dbReference>
<dbReference type="GO" id="GO:0006409">
    <property type="term" value="P:tRNA export from nucleus"/>
    <property type="evidence" value="ECO:0007669"/>
    <property type="project" value="TreeGrafter"/>
</dbReference>
<dbReference type="InterPro" id="IPR035082">
    <property type="entry name" value="Nrap_D1"/>
</dbReference>
<dbReference type="Gene3D" id="1.10.1410.10">
    <property type="match status" value="2"/>
</dbReference>
<dbReference type="Pfam" id="PF17407">
    <property type="entry name" value="Nrap_D6"/>
    <property type="match status" value="1"/>
</dbReference>
<keyword evidence="3" id="KW-0694">RNA-binding</keyword>
<dbReference type="GO" id="GO:0032040">
    <property type="term" value="C:small-subunit processome"/>
    <property type="evidence" value="ECO:0007669"/>
    <property type="project" value="TreeGrafter"/>
</dbReference>
<dbReference type="Proteomes" id="UP000294933">
    <property type="component" value="Unassembled WGS sequence"/>
</dbReference>
<dbReference type="Pfam" id="PF17404">
    <property type="entry name" value="Nrap_D3"/>
    <property type="match status" value="1"/>
</dbReference>
<gene>
    <name evidence="12" type="ORF">BD410DRAFT_791029</name>
</gene>
<feature type="compositionally biased region" description="Low complexity" evidence="5">
    <location>
        <begin position="64"/>
        <end position="85"/>
    </location>
</feature>
<dbReference type="GO" id="GO:0006364">
    <property type="term" value="P:rRNA processing"/>
    <property type="evidence" value="ECO:0007669"/>
    <property type="project" value="TreeGrafter"/>
</dbReference>
<organism evidence="12 13">
    <name type="scientific">Rickenella mellea</name>
    <dbReference type="NCBI Taxonomy" id="50990"/>
    <lineage>
        <taxon>Eukaryota</taxon>
        <taxon>Fungi</taxon>
        <taxon>Dikarya</taxon>
        <taxon>Basidiomycota</taxon>
        <taxon>Agaricomycotina</taxon>
        <taxon>Agaricomycetes</taxon>
        <taxon>Hymenochaetales</taxon>
        <taxon>Rickenellaceae</taxon>
        <taxon>Rickenella</taxon>
    </lineage>
</organism>
<evidence type="ECO:0000313" key="12">
    <source>
        <dbReference type="EMBL" id="TDL20253.1"/>
    </source>
</evidence>
<feature type="domain" description="Nrap protein" evidence="6">
    <location>
        <begin position="244"/>
        <end position="395"/>
    </location>
</feature>
<dbReference type="Pfam" id="PF17405">
    <property type="entry name" value="Nrap_D4"/>
    <property type="match status" value="1"/>
</dbReference>
<dbReference type="InterPro" id="IPR035367">
    <property type="entry name" value="Nrap_D2"/>
</dbReference>
<evidence type="ECO:0000259" key="7">
    <source>
        <dbReference type="Pfam" id="PF17403"/>
    </source>
</evidence>
<dbReference type="GO" id="GO:0032545">
    <property type="term" value="C:CURI complex"/>
    <property type="evidence" value="ECO:0007669"/>
    <property type="project" value="TreeGrafter"/>
</dbReference>
<dbReference type="OrthoDB" id="10251401at2759"/>
<proteinExistence type="inferred from homology"/>
<name>A0A4Y7PXX2_9AGAM</name>
<feature type="compositionally biased region" description="Acidic residues" evidence="5">
    <location>
        <begin position="42"/>
        <end position="51"/>
    </location>
</feature>
<dbReference type="InterPro" id="IPR035368">
    <property type="entry name" value="Nrap_D3"/>
</dbReference>
<comment type="similarity">
    <text evidence="2">Belongs to the NRAP family.</text>
</comment>
<feature type="region of interest" description="Disordered" evidence="5">
    <location>
        <begin position="177"/>
        <end position="196"/>
    </location>
</feature>
<dbReference type="Pfam" id="PF17403">
    <property type="entry name" value="Nrap_D2"/>
    <property type="match status" value="1"/>
</dbReference>
<feature type="domain" description="Nrap protein" evidence="7">
    <location>
        <begin position="399"/>
        <end position="572"/>
    </location>
</feature>
<feature type="compositionally biased region" description="Basic and acidic residues" evidence="5">
    <location>
        <begin position="1"/>
        <end position="15"/>
    </location>
</feature>
<comment type="subcellular location">
    <subcellularLocation>
        <location evidence="1">Nucleus</location>
        <location evidence="1">Nucleolus</location>
    </subcellularLocation>
</comment>
<dbReference type="GO" id="GO:0003723">
    <property type="term" value="F:RNA binding"/>
    <property type="evidence" value="ECO:0007669"/>
    <property type="project" value="UniProtKB-KW"/>
</dbReference>
<keyword evidence="4" id="KW-0539">Nucleus</keyword>
<dbReference type="InterPro" id="IPR035369">
    <property type="entry name" value="Nrap_D4"/>
</dbReference>